<dbReference type="InterPro" id="IPR016162">
    <property type="entry name" value="Ald_DH_N"/>
</dbReference>
<dbReference type="Proteomes" id="UP001172687">
    <property type="component" value="Unassembled WGS sequence"/>
</dbReference>
<evidence type="ECO:0000256" key="1">
    <source>
        <dbReference type="ARBA" id="ARBA00023002"/>
    </source>
</evidence>
<dbReference type="PANTHER" id="PTHR43353">
    <property type="entry name" value="SUCCINATE-SEMIALDEHYDE DEHYDROGENASE, MITOCHONDRIAL"/>
    <property type="match status" value="1"/>
</dbReference>
<dbReference type="EMBL" id="JAUHTC010000046">
    <property type="protein sequence ID" value="MDN4518713.1"/>
    <property type="molecule type" value="Genomic_DNA"/>
</dbReference>
<sequence length="475" mass="48471">MTVAPRTVRAAGTGEPVGQITALAIHDVATVVAAARAAYPDWAAAAPHQRATLLDAAADELACGADELAVAHARESGKILPQARHEVTGAIALLRRNAELGRTLAGTLAPTGALPGGERDLTFVEQVPLGVVVAVIPFNFPVELTMEKAAAALAAGNVAIVKLPPQNPLATQAALDVLSRHLPPGVLQYVDADTPTSAALCSATGVDAVSLTGSVGAGVSVARATAHLLRPLHLELGGNGAAIVRADADLDLVIPETLRGRLLMNGQACAATKRLIAHRAVAAELTERLIAALGDVTPQDPLADGARLGPLIDDAAAARVEQQVARAVDDGAVRVLGHAPDGAWCVPSVLADVPRTAAVLHDDEIFGPVFPVTVVDSDAEAVALANATRLRLTAAVFSADWPAAMAMAAGLDFGGVVVNGTNNYRPPVVPFGGVDLAGSGREGLGWTLGELTRTRFIALRGLRPAGVVPACCPRT</sequence>
<dbReference type="InterPro" id="IPR016163">
    <property type="entry name" value="Ald_DH_C"/>
</dbReference>
<gene>
    <name evidence="3" type="ORF">QYF68_12880</name>
</gene>
<dbReference type="InterPro" id="IPR016161">
    <property type="entry name" value="Ald_DH/histidinol_DH"/>
</dbReference>
<reference evidence="3" key="1">
    <citation type="submission" date="2023-07" db="EMBL/GenBank/DDBJ databases">
        <title>Degradation of tert-butanol by M. austroafricanum TBA100.</title>
        <authorList>
            <person name="Helbich S."/>
            <person name="Vainshtein Y."/>
        </authorList>
    </citation>
    <scope>NUCLEOTIDE SEQUENCE</scope>
    <source>
        <strain evidence="3">TBA100</strain>
    </source>
</reference>
<evidence type="ECO:0000313" key="3">
    <source>
        <dbReference type="EMBL" id="MDN4518713.1"/>
    </source>
</evidence>
<dbReference type="SUPFAM" id="SSF53720">
    <property type="entry name" value="ALDH-like"/>
    <property type="match status" value="1"/>
</dbReference>
<dbReference type="CDD" id="cd07078">
    <property type="entry name" value="ALDH"/>
    <property type="match status" value="1"/>
</dbReference>
<feature type="domain" description="Aldehyde dehydrogenase" evidence="2">
    <location>
        <begin position="11"/>
        <end position="456"/>
    </location>
</feature>
<protein>
    <submittedName>
        <fullName evidence="3">Aldehyde dehydrogenase family protein</fullName>
    </submittedName>
</protein>
<dbReference type="InterPro" id="IPR016160">
    <property type="entry name" value="Ald_DH_CS_CYS"/>
</dbReference>
<evidence type="ECO:0000259" key="2">
    <source>
        <dbReference type="Pfam" id="PF00171"/>
    </source>
</evidence>
<dbReference type="PROSITE" id="PS00070">
    <property type="entry name" value="ALDEHYDE_DEHYDR_CYS"/>
    <property type="match status" value="1"/>
</dbReference>
<dbReference type="InterPro" id="IPR015590">
    <property type="entry name" value="Aldehyde_DH_dom"/>
</dbReference>
<dbReference type="RefSeq" id="WP_011780352.1">
    <property type="nucleotide sequence ID" value="NZ_CP070380.1"/>
</dbReference>
<dbReference type="Pfam" id="PF00171">
    <property type="entry name" value="Aldedh"/>
    <property type="match status" value="1"/>
</dbReference>
<keyword evidence="4" id="KW-1185">Reference proteome</keyword>
<accession>A0ABT8HD72</accession>
<name>A0ABT8HD72_MYCAO</name>
<evidence type="ECO:0000313" key="4">
    <source>
        <dbReference type="Proteomes" id="UP001172687"/>
    </source>
</evidence>
<keyword evidence="1" id="KW-0560">Oxidoreductase</keyword>
<dbReference type="InterPro" id="IPR050740">
    <property type="entry name" value="Aldehyde_DH_Superfamily"/>
</dbReference>
<comment type="caution">
    <text evidence="3">The sequence shown here is derived from an EMBL/GenBank/DDBJ whole genome shotgun (WGS) entry which is preliminary data.</text>
</comment>
<dbReference type="PANTHER" id="PTHR43353:SF5">
    <property type="entry name" value="SUCCINATE-SEMIALDEHYDE DEHYDROGENASE, MITOCHONDRIAL"/>
    <property type="match status" value="1"/>
</dbReference>
<proteinExistence type="predicted"/>
<dbReference type="Gene3D" id="3.40.605.10">
    <property type="entry name" value="Aldehyde Dehydrogenase, Chain A, domain 1"/>
    <property type="match status" value="1"/>
</dbReference>
<organism evidence="3 4">
    <name type="scientific">Mycolicibacterium austroafricanum</name>
    <name type="common">Mycobacterium austroafricanum</name>
    <dbReference type="NCBI Taxonomy" id="39687"/>
    <lineage>
        <taxon>Bacteria</taxon>
        <taxon>Bacillati</taxon>
        <taxon>Actinomycetota</taxon>
        <taxon>Actinomycetes</taxon>
        <taxon>Mycobacteriales</taxon>
        <taxon>Mycobacteriaceae</taxon>
        <taxon>Mycolicibacterium</taxon>
    </lineage>
</organism>
<dbReference type="Gene3D" id="3.40.309.10">
    <property type="entry name" value="Aldehyde Dehydrogenase, Chain A, domain 2"/>
    <property type="match status" value="1"/>
</dbReference>